<evidence type="ECO:0000256" key="1">
    <source>
        <dbReference type="SAM" id="Phobius"/>
    </source>
</evidence>
<accession>A0A377TR97</accession>
<feature type="transmembrane region" description="Helical" evidence="1">
    <location>
        <begin position="31"/>
        <end position="50"/>
    </location>
</feature>
<organism evidence="2 3">
    <name type="scientific">Klebsiella pneumoniae</name>
    <dbReference type="NCBI Taxonomy" id="573"/>
    <lineage>
        <taxon>Bacteria</taxon>
        <taxon>Pseudomonadati</taxon>
        <taxon>Pseudomonadota</taxon>
        <taxon>Gammaproteobacteria</taxon>
        <taxon>Enterobacterales</taxon>
        <taxon>Enterobacteriaceae</taxon>
        <taxon>Klebsiella/Raoultella group</taxon>
        <taxon>Klebsiella</taxon>
        <taxon>Klebsiella pneumoniae complex</taxon>
    </lineage>
</organism>
<proteinExistence type="predicted"/>
<reference evidence="2 3" key="1">
    <citation type="submission" date="2018-06" db="EMBL/GenBank/DDBJ databases">
        <authorList>
            <consortium name="Pathogen Informatics"/>
            <person name="Doyle S."/>
        </authorList>
    </citation>
    <scope>NUCLEOTIDE SEQUENCE [LARGE SCALE GENOMIC DNA]</scope>
    <source>
        <strain evidence="2 3">NCTC9140</strain>
    </source>
</reference>
<keyword evidence="1" id="KW-1133">Transmembrane helix</keyword>
<keyword evidence="1" id="KW-0812">Transmembrane</keyword>
<keyword evidence="1" id="KW-0472">Membrane</keyword>
<dbReference type="Pfam" id="PF10129">
    <property type="entry name" value="OpgC_C"/>
    <property type="match status" value="1"/>
</dbReference>
<feature type="transmembrane region" description="Helical" evidence="1">
    <location>
        <begin position="56"/>
        <end position="75"/>
    </location>
</feature>
<dbReference type="InterPro" id="IPR014550">
    <property type="entry name" value="UCP028704_OpgC"/>
</dbReference>
<dbReference type="EMBL" id="UGKQ01000007">
    <property type="protein sequence ID" value="STS82142.1"/>
    <property type="molecule type" value="Genomic_DNA"/>
</dbReference>
<sequence length="86" mass="10170">MVTIYLLLTWCWRPLNWLAGWFLIPLGQRSLYTFILHVYIVLAVSQLVTFDLWRQAWIVNTLIHAAALGVLWLMAKYRVAARWIPN</sequence>
<evidence type="ECO:0000313" key="3">
    <source>
        <dbReference type="Proteomes" id="UP000254938"/>
    </source>
</evidence>
<protein>
    <submittedName>
        <fullName evidence="2">OpgC protein</fullName>
    </submittedName>
</protein>
<gene>
    <name evidence="2" type="ORF">NCTC9140_03890</name>
</gene>
<dbReference type="AlphaFoldDB" id="A0A377TR97"/>
<evidence type="ECO:0000313" key="2">
    <source>
        <dbReference type="EMBL" id="STS82142.1"/>
    </source>
</evidence>
<dbReference type="Proteomes" id="UP000254938">
    <property type="component" value="Unassembled WGS sequence"/>
</dbReference>
<name>A0A377TR97_KLEPN</name>